<keyword evidence="3 6" id="KW-0808">Transferase</keyword>
<evidence type="ECO:0000313" key="9">
    <source>
        <dbReference type="Proteomes" id="UP000235728"/>
    </source>
</evidence>
<dbReference type="OMA" id="RKFPKCY"/>
<dbReference type="GO" id="GO:0005968">
    <property type="term" value="C:Rab-protein geranylgeranyltransferase complex"/>
    <property type="evidence" value="ECO:0007669"/>
    <property type="project" value="TreeGrafter"/>
</dbReference>
<dbReference type="GO" id="GO:0097354">
    <property type="term" value="P:prenylation"/>
    <property type="evidence" value="ECO:0007669"/>
    <property type="project" value="UniProtKB-UniRule"/>
</dbReference>
<dbReference type="PROSITE" id="PS51147">
    <property type="entry name" value="PFTA"/>
    <property type="match status" value="3"/>
</dbReference>
<dbReference type="PANTHER" id="PTHR11129">
    <property type="entry name" value="PROTEIN FARNESYLTRANSFERASE ALPHA SUBUNIT/RAB GERANYLGERANYL TRANSFERASE ALPHA SUBUNIT"/>
    <property type="match status" value="1"/>
</dbReference>
<dbReference type="Pfam" id="PF01239">
    <property type="entry name" value="PPTA"/>
    <property type="match status" value="4"/>
</dbReference>
<dbReference type="EMBL" id="MRVG01000008">
    <property type="protein sequence ID" value="PMB66334.1"/>
    <property type="molecule type" value="Genomic_DNA"/>
</dbReference>
<dbReference type="Gene3D" id="1.25.40.120">
    <property type="entry name" value="Protein prenylyltransferase"/>
    <property type="match status" value="2"/>
</dbReference>
<keyword evidence="4" id="KW-0677">Repeat</keyword>
<comment type="catalytic activity">
    <reaction evidence="5 6">
        <text>geranylgeranyl diphosphate + L-cysteinyl-[protein] = S-geranylgeranyl-L-cysteinyl-[protein] + diphosphate</text>
        <dbReference type="Rhea" id="RHEA:21240"/>
        <dbReference type="Rhea" id="RHEA-COMP:10131"/>
        <dbReference type="Rhea" id="RHEA-COMP:11537"/>
        <dbReference type="ChEBI" id="CHEBI:29950"/>
        <dbReference type="ChEBI" id="CHEBI:33019"/>
        <dbReference type="ChEBI" id="CHEBI:57533"/>
        <dbReference type="ChEBI" id="CHEBI:86021"/>
        <dbReference type="EC" id="2.5.1.60"/>
    </reaction>
</comment>
<dbReference type="GO" id="GO:0004663">
    <property type="term" value="F:Rab geranylgeranyltransferase activity"/>
    <property type="evidence" value="ECO:0007669"/>
    <property type="project" value="UniProtKB-UniRule"/>
</dbReference>
<protein>
    <recommendedName>
        <fullName evidence="6">Geranylgeranyl transferase type-2 subunit alpha</fullName>
        <ecNumber evidence="6">2.5.1.60</ecNumber>
    </recommendedName>
    <alternativeName>
        <fullName evidence="6">Geranylgeranyl transferase type II subunit alpha</fullName>
    </alternativeName>
</protein>
<dbReference type="PANTHER" id="PTHR11129:SF2">
    <property type="entry name" value="GERANYLGERANYL TRANSFERASE TYPE-2 SUBUNIT ALPHA"/>
    <property type="match status" value="1"/>
</dbReference>
<comment type="similarity">
    <text evidence="1 6">Belongs to the protein prenyltransferase subunit alpha family.</text>
</comment>
<evidence type="ECO:0000313" key="8">
    <source>
        <dbReference type="EMBL" id="PMB66334.1"/>
    </source>
</evidence>
<evidence type="ECO:0000256" key="5">
    <source>
        <dbReference type="ARBA" id="ARBA00047658"/>
    </source>
</evidence>
<comment type="caution">
    <text evidence="8">The sequence shown here is derived from an EMBL/GenBank/DDBJ whole genome shotgun (WGS) entry which is preliminary data.</text>
</comment>
<proteinExistence type="inferred from homology"/>
<sequence>MASKIEIYRDLENQIQTQVDSGNYNLVVFQLTTQLLRLNPEYYTIWNIRRGCLLYTILSRSKDQPASNAQDGRSDEEKQDSDESSLHSELSFAMPLLIKSPKCYWIWNYRWWILSQTIRRLSVQAACTIWEVELGLTSKMLDRDQRNFHAWGYRRAELQRRGGEPAFLGQELDTVREGLNLGPEDQSLWYYHQFLMLEIIQDGDRDNIAPALTVSARVAYMKHEIYEIKDLLEDYINVKWIYQALLEYTLSLRRLEKRSRGDNDDAGNLRAWLEKLVALDPTPRGRWNDFDREIGEMG</sequence>
<evidence type="ECO:0000256" key="1">
    <source>
        <dbReference type="ARBA" id="ARBA00006734"/>
    </source>
</evidence>
<comment type="function">
    <text evidence="6">Catalyzes the transfer of a geranyl-geranyl moiety from geranyl-geranyl pyrophosphate to cysteines occuring in specific C-terminal amino acid sequences.</text>
</comment>
<dbReference type="AlphaFoldDB" id="A0A2N6NGF9"/>
<dbReference type="Proteomes" id="UP000235728">
    <property type="component" value="Unassembled WGS sequence"/>
</dbReference>
<organism evidence="8 9">
    <name type="scientific">Beauveria bassiana</name>
    <name type="common">White muscardine disease fungus</name>
    <name type="synonym">Tritirachium shiotae</name>
    <dbReference type="NCBI Taxonomy" id="176275"/>
    <lineage>
        <taxon>Eukaryota</taxon>
        <taxon>Fungi</taxon>
        <taxon>Dikarya</taxon>
        <taxon>Ascomycota</taxon>
        <taxon>Pezizomycotina</taxon>
        <taxon>Sordariomycetes</taxon>
        <taxon>Hypocreomycetidae</taxon>
        <taxon>Hypocreales</taxon>
        <taxon>Cordycipitaceae</taxon>
        <taxon>Beauveria</taxon>
    </lineage>
</organism>
<dbReference type="InterPro" id="IPR002088">
    <property type="entry name" value="Prenyl_trans_a"/>
</dbReference>
<feature type="region of interest" description="Disordered" evidence="7">
    <location>
        <begin position="64"/>
        <end position="84"/>
    </location>
</feature>
<gene>
    <name evidence="8" type="primary">bet4_0</name>
    <name evidence="8" type="ORF">BM221_007321</name>
</gene>
<reference evidence="8 9" key="1">
    <citation type="journal article" date="2016" name="Appl. Microbiol. Biotechnol.">
        <title>Characterization of T-DNA insertion mutants with decreased virulence in the entomopathogenic fungus Beauveria bassiana JEF-007.</title>
        <authorList>
            <person name="Kim S."/>
            <person name="Lee S.J."/>
            <person name="Nai Y.S."/>
            <person name="Yu J.S."/>
            <person name="Lee M.R."/>
            <person name="Yang Y.T."/>
            <person name="Kim J.S."/>
        </authorList>
    </citation>
    <scope>NUCLEOTIDE SEQUENCE [LARGE SCALE GENOMIC DNA]</scope>
    <source>
        <strain evidence="8 9">JEF-007</strain>
    </source>
</reference>
<dbReference type="EC" id="2.5.1.60" evidence="6"/>
<keyword evidence="2 6" id="KW-0637">Prenyltransferase</keyword>
<dbReference type="SUPFAM" id="SSF48439">
    <property type="entry name" value="Protein prenylyltransferase"/>
    <property type="match status" value="1"/>
</dbReference>
<accession>A0A2N6NGF9</accession>
<evidence type="ECO:0000256" key="6">
    <source>
        <dbReference type="RuleBase" id="RU367120"/>
    </source>
</evidence>
<evidence type="ECO:0000256" key="2">
    <source>
        <dbReference type="ARBA" id="ARBA00022602"/>
    </source>
</evidence>
<name>A0A2N6NGF9_BEABA</name>
<evidence type="ECO:0000256" key="3">
    <source>
        <dbReference type="ARBA" id="ARBA00022679"/>
    </source>
</evidence>
<evidence type="ECO:0000256" key="7">
    <source>
        <dbReference type="SAM" id="MobiDB-lite"/>
    </source>
</evidence>
<evidence type="ECO:0000256" key="4">
    <source>
        <dbReference type="ARBA" id="ARBA00022737"/>
    </source>
</evidence>